<evidence type="ECO:0000313" key="3">
    <source>
        <dbReference type="Proteomes" id="UP000054279"/>
    </source>
</evidence>
<accession>A0A0C9UUX2</accession>
<keyword evidence="3" id="KW-1185">Reference proteome</keyword>
<dbReference type="HOGENOM" id="CLU_1628112_0_0_1"/>
<proteinExistence type="predicted"/>
<feature type="compositionally biased region" description="Acidic residues" evidence="1">
    <location>
        <begin position="1"/>
        <end position="13"/>
    </location>
</feature>
<dbReference type="EMBL" id="KN837218">
    <property type="protein sequence ID" value="KIJ33067.1"/>
    <property type="molecule type" value="Genomic_DNA"/>
</dbReference>
<dbReference type="Proteomes" id="UP000054279">
    <property type="component" value="Unassembled WGS sequence"/>
</dbReference>
<evidence type="ECO:0000313" key="2">
    <source>
        <dbReference type="EMBL" id="KIJ33067.1"/>
    </source>
</evidence>
<protein>
    <submittedName>
        <fullName evidence="2">Uncharacterized protein</fullName>
    </submittedName>
</protein>
<gene>
    <name evidence="2" type="ORF">M422DRAFT_265100</name>
</gene>
<feature type="region of interest" description="Disordered" evidence="1">
    <location>
        <begin position="1"/>
        <end position="39"/>
    </location>
</feature>
<name>A0A0C9UUX2_SPHS4</name>
<feature type="region of interest" description="Disordered" evidence="1">
    <location>
        <begin position="56"/>
        <end position="75"/>
    </location>
</feature>
<feature type="compositionally biased region" description="Low complexity" evidence="1">
    <location>
        <begin position="15"/>
        <end position="26"/>
    </location>
</feature>
<dbReference type="AlphaFoldDB" id="A0A0C9UUX2"/>
<evidence type="ECO:0000256" key="1">
    <source>
        <dbReference type="SAM" id="MobiDB-lite"/>
    </source>
</evidence>
<sequence length="163" mass="18310">MSDGEDNNGDEIDLPIQPEEIPQDIPSHPPTRLARPAINTTRNDYKVRIIADPPASITGVLPKPLGKSRAERWDQPTLRGASERVMESDIHDSEMRRLYVKGKALQPHERSPDHTAAMFHINEYAKSLPSLSKDLVTRHDDPDWMTEAIQSFNANPSGIPRNC</sequence>
<reference evidence="2 3" key="1">
    <citation type="submission" date="2014-06" db="EMBL/GenBank/DDBJ databases">
        <title>Evolutionary Origins and Diversification of the Mycorrhizal Mutualists.</title>
        <authorList>
            <consortium name="DOE Joint Genome Institute"/>
            <consortium name="Mycorrhizal Genomics Consortium"/>
            <person name="Kohler A."/>
            <person name="Kuo A."/>
            <person name="Nagy L.G."/>
            <person name="Floudas D."/>
            <person name="Copeland A."/>
            <person name="Barry K.W."/>
            <person name="Cichocki N."/>
            <person name="Veneault-Fourrey C."/>
            <person name="LaButti K."/>
            <person name="Lindquist E.A."/>
            <person name="Lipzen A."/>
            <person name="Lundell T."/>
            <person name="Morin E."/>
            <person name="Murat C."/>
            <person name="Riley R."/>
            <person name="Ohm R."/>
            <person name="Sun H."/>
            <person name="Tunlid A."/>
            <person name="Henrissat B."/>
            <person name="Grigoriev I.V."/>
            <person name="Hibbett D.S."/>
            <person name="Martin F."/>
        </authorList>
    </citation>
    <scope>NUCLEOTIDE SEQUENCE [LARGE SCALE GENOMIC DNA]</scope>
    <source>
        <strain evidence="2 3">SS14</strain>
    </source>
</reference>
<organism evidence="2 3">
    <name type="scientific">Sphaerobolus stellatus (strain SS14)</name>
    <dbReference type="NCBI Taxonomy" id="990650"/>
    <lineage>
        <taxon>Eukaryota</taxon>
        <taxon>Fungi</taxon>
        <taxon>Dikarya</taxon>
        <taxon>Basidiomycota</taxon>
        <taxon>Agaricomycotina</taxon>
        <taxon>Agaricomycetes</taxon>
        <taxon>Phallomycetidae</taxon>
        <taxon>Geastrales</taxon>
        <taxon>Sphaerobolaceae</taxon>
        <taxon>Sphaerobolus</taxon>
    </lineage>
</organism>